<dbReference type="PROSITE" id="PS50972">
    <property type="entry name" value="PTERIN_BINDING"/>
    <property type="match status" value="1"/>
</dbReference>
<evidence type="ECO:0000259" key="11">
    <source>
        <dbReference type="PROSITE" id="PS50972"/>
    </source>
</evidence>
<dbReference type="CDD" id="cd00739">
    <property type="entry name" value="DHPS"/>
    <property type="match status" value="1"/>
</dbReference>
<dbReference type="RefSeq" id="WP_272735993.1">
    <property type="nucleotide sequence ID" value="NZ_CP116942.1"/>
</dbReference>
<dbReference type="PANTHER" id="PTHR20941">
    <property type="entry name" value="FOLATE SYNTHESIS PROTEINS"/>
    <property type="match status" value="1"/>
</dbReference>
<comment type="cofactor">
    <cofactor evidence="2 10">
        <name>Mg(2+)</name>
        <dbReference type="ChEBI" id="CHEBI:18420"/>
    </cofactor>
</comment>
<evidence type="ECO:0000256" key="1">
    <source>
        <dbReference type="ARBA" id="ARBA00000012"/>
    </source>
</evidence>
<dbReference type="NCBIfam" id="TIGR01496">
    <property type="entry name" value="DHPS"/>
    <property type="match status" value="1"/>
</dbReference>
<keyword evidence="13" id="KW-1185">Reference proteome</keyword>
<dbReference type="GO" id="GO:0004156">
    <property type="term" value="F:dihydropteroate synthase activity"/>
    <property type="evidence" value="ECO:0007669"/>
    <property type="project" value="UniProtKB-EC"/>
</dbReference>
<dbReference type="EC" id="2.5.1.15" evidence="5 10"/>
<gene>
    <name evidence="12" type="primary">folP</name>
    <name evidence="12" type="ORF">PO878_18385</name>
</gene>
<evidence type="ECO:0000313" key="12">
    <source>
        <dbReference type="EMBL" id="WCO66470.1"/>
    </source>
</evidence>
<dbReference type="GO" id="GO:0005829">
    <property type="term" value="C:cytosol"/>
    <property type="evidence" value="ECO:0007669"/>
    <property type="project" value="TreeGrafter"/>
</dbReference>
<dbReference type="PROSITE" id="PS00792">
    <property type="entry name" value="DHPS_1"/>
    <property type="match status" value="1"/>
</dbReference>
<evidence type="ECO:0000256" key="9">
    <source>
        <dbReference type="ARBA" id="ARBA00022909"/>
    </source>
</evidence>
<organism evidence="12 13">
    <name type="scientific">Iamia majanohamensis</name>
    <dbReference type="NCBI Taxonomy" id="467976"/>
    <lineage>
        <taxon>Bacteria</taxon>
        <taxon>Bacillati</taxon>
        <taxon>Actinomycetota</taxon>
        <taxon>Acidimicrobiia</taxon>
        <taxon>Acidimicrobiales</taxon>
        <taxon>Iamiaceae</taxon>
        <taxon>Iamia</taxon>
    </lineage>
</organism>
<comment type="catalytic activity">
    <reaction evidence="1">
        <text>(7,8-dihydropterin-6-yl)methyl diphosphate + 4-aminobenzoate = 7,8-dihydropteroate + diphosphate</text>
        <dbReference type="Rhea" id="RHEA:19949"/>
        <dbReference type="ChEBI" id="CHEBI:17836"/>
        <dbReference type="ChEBI" id="CHEBI:17839"/>
        <dbReference type="ChEBI" id="CHEBI:33019"/>
        <dbReference type="ChEBI" id="CHEBI:72950"/>
        <dbReference type="EC" id="2.5.1.15"/>
    </reaction>
</comment>
<dbReference type="PROSITE" id="PS00793">
    <property type="entry name" value="DHPS_2"/>
    <property type="match status" value="1"/>
</dbReference>
<dbReference type="PANTHER" id="PTHR20941:SF1">
    <property type="entry name" value="FOLIC ACID SYNTHESIS PROTEIN FOL1"/>
    <property type="match status" value="1"/>
</dbReference>
<dbReference type="InterPro" id="IPR006390">
    <property type="entry name" value="DHP_synth_dom"/>
</dbReference>
<protein>
    <recommendedName>
        <fullName evidence="5 10">Dihydropteroate synthase</fullName>
        <shortName evidence="10">DHPS</shortName>
        <ecNumber evidence="5 10">2.5.1.15</ecNumber>
    </recommendedName>
    <alternativeName>
        <fullName evidence="10">Dihydropteroate pyrophosphorylase</fullName>
    </alternativeName>
</protein>
<comment type="function">
    <text evidence="10">Catalyzes the condensation of para-aminobenzoate (pABA) with 6-hydroxymethyl-7,8-dihydropterin diphosphate (DHPt-PP) to form 7,8-dihydropteroate (H2Pte), the immediate precursor of folate derivatives.</text>
</comment>
<evidence type="ECO:0000256" key="7">
    <source>
        <dbReference type="ARBA" id="ARBA00022723"/>
    </source>
</evidence>
<dbReference type="Gene3D" id="3.20.20.20">
    <property type="entry name" value="Dihydropteroate synthase-like"/>
    <property type="match status" value="1"/>
</dbReference>
<evidence type="ECO:0000256" key="10">
    <source>
        <dbReference type="RuleBase" id="RU361205"/>
    </source>
</evidence>
<evidence type="ECO:0000256" key="3">
    <source>
        <dbReference type="ARBA" id="ARBA00004763"/>
    </source>
</evidence>
<evidence type="ECO:0000256" key="8">
    <source>
        <dbReference type="ARBA" id="ARBA00022842"/>
    </source>
</evidence>
<comment type="similarity">
    <text evidence="4 10">Belongs to the DHPS family.</text>
</comment>
<comment type="pathway">
    <text evidence="3 10">Cofactor biosynthesis; tetrahydrofolate biosynthesis; 7,8-dihydrofolate from 2-amino-4-hydroxy-6-hydroxymethyl-7,8-dihydropteridine diphosphate and 4-aminobenzoate: step 1/2.</text>
</comment>
<dbReference type="Pfam" id="PF00809">
    <property type="entry name" value="Pterin_bind"/>
    <property type="match status" value="1"/>
</dbReference>
<reference evidence="12" key="1">
    <citation type="submission" date="2023-01" db="EMBL/GenBank/DDBJ databases">
        <title>The diversity of Class Acidimicrobiia in South China Sea sediment environments and the proposal of Iamia marina sp. nov., a novel species of the genus Iamia.</title>
        <authorList>
            <person name="He Y."/>
            <person name="Tian X."/>
        </authorList>
    </citation>
    <scope>NUCLEOTIDE SEQUENCE</scope>
    <source>
        <strain evidence="12">DSM 19957</strain>
    </source>
</reference>
<dbReference type="GO" id="GO:0046656">
    <property type="term" value="P:folic acid biosynthetic process"/>
    <property type="evidence" value="ECO:0007669"/>
    <property type="project" value="UniProtKB-KW"/>
</dbReference>
<evidence type="ECO:0000256" key="6">
    <source>
        <dbReference type="ARBA" id="ARBA00022679"/>
    </source>
</evidence>
<dbReference type="Proteomes" id="UP001216390">
    <property type="component" value="Chromosome"/>
</dbReference>
<dbReference type="GO" id="GO:0046872">
    <property type="term" value="F:metal ion binding"/>
    <property type="evidence" value="ECO:0007669"/>
    <property type="project" value="UniProtKB-KW"/>
</dbReference>
<dbReference type="InterPro" id="IPR011005">
    <property type="entry name" value="Dihydropteroate_synth-like_sf"/>
</dbReference>
<dbReference type="KEGG" id="ima:PO878_18385"/>
<accession>A0AAE9Y4I4</accession>
<evidence type="ECO:0000256" key="4">
    <source>
        <dbReference type="ARBA" id="ARBA00009503"/>
    </source>
</evidence>
<evidence type="ECO:0000256" key="2">
    <source>
        <dbReference type="ARBA" id="ARBA00001946"/>
    </source>
</evidence>
<proteinExistence type="inferred from homology"/>
<dbReference type="GO" id="GO:0046654">
    <property type="term" value="P:tetrahydrofolate biosynthetic process"/>
    <property type="evidence" value="ECO:0007669"/>
    <property type="project" value="TreeGrafter"/>
</dbReference>
<keyword evidence="7 10" id="KW-0479">Metal-binding</keyword>
<evidence type="ECO:0000256" key="5">
    <source>
        <dbReference type="ARBA" id="ARBA00012458"/>
    </source>
</evidence>
<keyword evidence="8 10" id="KW-0460">Magnesium</keyword>
<dbReference type="EMBL" id="CP116942">
    <property type="protein sequence ID" value="WCO66470.1"/>
    <property type="molecule type" value="Genomic_DNA"/>
</dbReference>
<sequence>MAQRRGLVMGVVNVTPDSFSDGGRHLDPEAAVAHGRALAAAGADVVDVGGESTRPGADEVPEDEERARVVPVVEALAPHVRVSIDTRKAGVAEAAVAAGATLVNDVSASLHEVAAAHGVGWVAMHMLGAPKTMQRDPRYDDVVAEVAAFLVERADRARGAGVGEVWIDPGIGFGKTAAHNLALLARLDVLVATGHPVLVGTSRKRFLGALLAEADGVAAPVGTDDRLEGSVATAVWAFRSGAAMVRAHDVAATVAAARAAGVRL</sequence>
<dbReference type="AlphaFoldDB" id="A0AAE9Y4I4"/>
<name>A0AAE9Y4I4_9ACTN</name>
<dbReference type="SUPFAM" id="SSF51717">
    <property type="entry name" value="Dihydropteroate synthetase-like"/>
    <property type="match status" value="1"/>
</dbReference>
<dbReference type="InterPro" id="IPR000489">
    <property type="entry name" value="Pterin-binding_dom"/>
</dbReference>
<dbReference type="InterPro" id="IPR045031">
    <property type="entry name" value="DHP_synth-like"/>
</dbReference>
<evidence type="ECO:0000313" key="13">
    <source>
        <dbReference type="Proteomes" id="UP001216390"/>
    </source>
</evidence>
<feature type="domain" description="Pterin-binding" evidence="11">
    <location>
        <begin position="6"/>
        <end position="258"/>
    </location>
</feature>
<keyword evidence="9 10" id="KW-0289">Folate biosynthesis</keyword>
<keyword evidence="6 10" id="KW-0808">Transferase</keyword>